<dbReference type="InterPro" id="IPR000594">
    <property type="entry name" value="ThiF_NAD_FAD-bd"/>
</dbReference>
<evidence type="ECO:0000256" key="3">
    <source>
        <dbReference type="ARBA" id="ARBA00022801"/>
    </source>
</evidence>
<protein>
    <submittedName>
        <fullName evidence="8">ThiF family adenylyltransferase</fullName>
    </submittedName>
</protein>
<dbReference type="GO" id="GO:0016779">
    <property type="term" value="F:nucleotidyltransferase activity"/>
    <property type="evidence" value="ECO:0007669"/>
    <property type="project" value="UniProtKB-KW"/>
</dbReference>
<evidence type="ECO:0000256" key="2">
    <source>
        <dbReference type="ARBA" id="ARBA00022723"/>
    </source>
</evidence>
<reference evidence="8 9" key="1">
    <citation type="submission" date="2020-09" db="EMBL/GenBank/DDBJ databases">
        <title>Characterization of Paenibacillus peoriae strain ZF390 with broad-spectrum antimicrobial activity as a potential biocontrol agent.</title>
        <authorList>
            <person name="Li L."/>
            <person name="Zhao Y."/>
            <person name="Li B."/>
            <person name="Xie X."/>
        </authorList>
    </citation>
    <scope>NUCLEOTIDE SEQUENCE [LARGE SCALE GENOMIC DNA]</scope>
    <source>
        <strain evidence="8 9">ZF390</strain>
    </source>
</reference>
<dbReference type="GO" id="GO:0006508">
    <property type="term" value="P:proteolysis"/>
    <property type="evidence" value="ECO:0007669"/>
    <property type="project" value="UniProtKB-KW"/>
</dbReference>
<keyword evidence="1" id="KW-0645">Protease</keyword>
<dbReference type="EMBL" id="CP061172">
    <property type="protein sequence ID" value="QNR65264.1"/>
    <property type="molecule type" value="Genomic_DNA"/>
</dbReference>
<keyword evidence="3" id="KW-0378">Hydrolase</keyword>
<evidence type="ECO:0000313" key="9">
    <source>
        <dbReference type="Proteomes" id="UP000516384"/>
    </source>
</evidence>
<dbReference type="Proteomes" id="UP000516384">
    <property type="component" value="Chromosome"/>
</dbReference>
<dbReference type="Gene3D" id="3.40.140.10">
    <property type="entry name" value="Cytidine Deaminase, domain 2"/>
    <property type="match status" value="1"/>
</dbReference>
<evidence type="ECO:0000313" key="8">
    <source>
        <dbReference type="EMBL" id="QNR65264.1"/>
    </source>
</evidence>
<dbReference type="GO" id="GO:0008237">
    <property type="term" value="F:metallopeptidase activity"/>
    <property type="evidence" value="ECO:0007669"/>
    <property type="project" value="UniProtKB-KW"/>
</dbReference>
<dbReference type="InterPro" id="IPR035985">
    <property type="entry name" value="Ubiquitin-activating_enz"/>
</dbReference>
<dbReference type="Pfam" id="PF00899">
    <property type="entry name" value="ThiF"/>
    <property type="match status" value="1"/>
</dbReference>
<dbReference type="SUPFAM" id="SSF69572">
    <property type="entry name" value="Activating enzymes of the ubiquitin-like proteins"/>
    <property type="match status" value="1"/>
</dbReference>
<dbReference type="GO" id="GO:0046872">
    <property type="term" value="F:metal ion binding"/>
    <property type="evidence" value="ECO:0007669"/>
    <property type="project" value="UniProtKB-KW"/>
</dbReference>
<feature type="domain" description="JAB" evidence="7">
    <location>
        <begin position="641"/>
        <end position="755"/>
    </location>
</feature>
<evidence type="ECO:0000259" key="6">
    <source>
        <dbReference type="Pfam" id="PF00899"/>
    </source>
</evidence>
<evidence type="ECO:0000259" key="7">
    <source>
        <dbReference type="Pfam" id="PF14464"/>
    </source>
</evidence>
<evidence type="ECO:0000256" key="5">
    <source>
        <dbReference type="ARBA" id="ARBA00023049"/>
    </source>
</evidence>
<name>A0A7H0Y2F6_9BACL</name>
<sequence>MWWKDHEAYFKDQRSELSQNSNYDEKAWALNKRLISSGNIRVRGSHSGLFPIMILYPDATPYQTPHVFLLEEPLTQAEVDQVTSAPSSTDAFNLAIRKKKIYFTRHQNVEGMLCILETDDLHSEQAEVVSVGDIINRVMEWCRGTLTGEFPLDTNEFELIQHFHKHAKDLNFIISDAFSDLTIIKGDFYFEQITALSGTLFYGAGIAGEAENGVSSYSFGSRNLLDSTLQTSAEEWLSEKKIVQEGLQAGTLIKGRWWSLNSEPNLVIDKQTFLDLFRDEAGEVSESWLRELEPLLKRANAHFFIGIRYPSRKGELEWSFFRFVRTGEASPLLDLGPLDVQELRDRIDLYDVEAIFTEDMTEEKFHIRNRGRVSRKDLKDQKITFFGLGALGSTLALQFSKAGVGYLNLFDKDMVHTHNLVRHQASLRRITMPKTRALRGMVAEQNPFVFAREWPPCSVYLLDNESWRVLSGCQTAISSIADDNVEAYMNELAISENTTMYYVRALRGGKAARIFRVIPGTDACKECLAHYFAEGHADFIDIPEDSALPVITNECNNPIRPASAADLELISSLTSRLVLDELQKETPGEANHWVWTTEEIEGLDYDLASPFRLHQRSLKPHSLCRLCAGTKIRSVRIYGDVAESILSQSSTAAPAETGGILVGYLKHGIMYITGASDSGPQSTECPELFVRDNQHCQAYLDQIERETGRKIRYAGEWHSHPSSAYDPSQTDIKSLKDIANQRHYAVDEAVSIIISKNKELGVTIHQKDGSYKRYAAVIVPGSYAEANPSLDPLSQDALEKERTL</sequence>
<keyword evidence="8" id="KW-0808">Transferase</keyword>
<dbReference type="Pfam" id="PF14464">
    <property type="entry name" value="Prok-JAB"/>
    <property type="match status" value="1"/>
</dbReference>
<dbReference type="InterPro" id="IPR028090">
    <property type="entry name" value="JAB_dom_prok"/>
</dbReference>
<dbReference type="SUPFAM" id="SSF102712">
    <property type="entry name" value="JAB1/MPN domain"/>
    <property type="match status" value="1"/>
</dbReference>
<dbReference type="Gene3D" id="3.40.50.720">
    <property type="entry name" value="NAD(P)-binding Rossmann-like Domain"/>
    <property type="match status" value="1"/>
</dbReference>
<keyword evidence="4" id="KW-0862">Zinc</keyword>
<keyword evidence="5" id="KW-0482">Metalloprotease</keyword>
<dbReference type="RefSeq" id="WP_190297171.1">
    <property type="nucleotide sequence ID" value="NZ_CP061172.1"/>
</dbReference>
<evidence type="ECO:0000256" key="4">
    <source>
        <dbReference type="ARBA" id="ARBA00022833"/>
    </source>
</evidence>
<dbReference type="AlphaFoldDB" id="A0A7H0Y2F6"/>
<feature type="domain" description="THIF-type NAD/FAD binding fold" evidence="6">
    <location>
        <begin position="371"/>
        <end position="530"/>
    </location>
</feature>
<proteinExistence type="predicted"/>
<keyword evidence="2" id="KW-0479">Metal-binding</keyword>
<gene>
    <name evidence="8" type="ORF">IAQ67_15230</name>
</gene>
<accession>A0A7H0Y2F6</accession>
<organism evidence="8 9">
    <name type="scientific">Paenibacillus peoriae</name>
    <dbReference type="NCBI Taxonomy" id="59893"/>
    <lineage>
        <taxon>Bacteria</taxon>
        <taxon>Bacillati</taxon>
        <taxon>Bacillota</taxon>
        <taxon>Bacilli</taxon>
        <taxon>Bacillales</taxon>
        <taxon>Paenibacillaceae</taxon>
        <taxon>Paenibacillus</taxon>
    </lineage>
</organism>
<keyword evidence="8" id="KW-0548">Nucleotidyltransferase</keyword>
<dbReference type="GO" id="GO:0008641">
    <property type="term" value="F:ubiquitin-like modifier activating enzyme activity"/>
    <property type="evidence" value="ECO:0007669"/>
    <property type="project" value="InterPro"/>
</dbReference>
<evidence type="ECO:0000256" key="1">
    <source>
        <dbReference type="ARBA" id="ARBA00022670"/>
    </source>
</evidence>